<keyword evidence="6" id="KW-0520">NAD</keyword>
<evidence type="ECO:0000256" key="1">
    <source>
        <dbReference type="ARBA" id="ARBA00005272"/>
    </source>
</evidence>
<dbReference type="OrthoDB" id="9781621at2"/>
<evidence type="ECO:0000256" key="7">
    <source>
        <dbReference type="ARBA" id="ARBA00047599"/>
    </source>
</evidence>
<dbReference type="SUPFAM" id="SSF51905">
    <property type="entry name" value="FAD/NAD(P)-binding domain"/>
    <property type="match status" value="1"/>
</dbReference>
<name>A0A1G9MYP1_9ACTN</name>
<evidence type="ECO:0000313" key="12">
    <source>
        <dbReference type="Proteomes" id="UP000198680"/>
    </source>
</evidence>
<dbReference type="InterPro" id="IPR036188">
    <property type="entry name" value="FAD/NAD-bd_sf"/>
</dbReference>
<dbReference type="PANTHER" id="PTHR43706">
    <property type="entry name" value="NADH DEHYDROGENASE"/>
    <property type="match status" value="1"/>
</dbReference>
<dbReference type="Gene3D" id="3.50.50.100">
    <property type="match status" value="1"/>
</dbReference>
<dbReference type="AlphaFoldDB" id="A0A1G9MYP1"/>
<keyword evidence="12" id="KW-1185">Reference proteome</keyword>
<keyword evidence="5" id="KW-0560">Oxidoreductase</keyword>
<reference evidence="12" key="1">
    <citation type="submission" date="2016-10" db="EMBL/GenBank/DDBJ databases">
        <authorList>
            <person name="Varghese N."/>
            <person name="Submissions S."/>
        </authorList>
    </citation>
    <scope>NUCLEOTIDE SEQUENCE [LARGE SCALE GENOMIC DNA]</scope>
    <source>
        <strain evidence="12">DSM 45419</strain>
    </source>
</reference>
<sequence length="474" mass="51235">MGAHTTGRHRVVVVGGGFAGLNATRALDRADVDVTLVDRANHHLFQPLLYQVATGILPPGLIAPALRSVTKRERNARVLLADVQDLDLDRRVVSARAPDGRELDLPYDTLVVAAGATHSYFGKDQLAEYAPGMKTIEDARYLRDGILAKFEMAEIATDPAERAEWLTFVVVGAGPTGVELVGQIAELAHTVLPRDYRSVDTRQARIILLEGAGAVLPPFAPKLQAYTKKRLEEMGVEVRLNTLAVDMDHESITVKGPDGLETIRTRTRIWAAGVQASPLARVLADEAGVETDRAGRIPVGPDCTVPGHPEVFAIGDMASLDKLPGVAQPAIQEGKYVARVIKDRLTGRQTPPFRYFDKGTMATIGYRSAVADAFGVKVTGFLAYVMWVFIHVMYLVGWGNRLGAIYTWARALWLSHNRGNRIIALDTARQDVAADRTGPVRPPAILPRDTPPAAPPAPAAEEAIPSTPREAGSA</sequence>
<dbReference type="InterPro" id="IPR023753">
    <property type="entry name" value="FAD/NAD-binding_dom"/>
</dbReference>
<evidence type="ECO:0000313" key="11">
    <source>
        <dbReference type="EMBL" id="SDL79121.1"/>
    </source>
</evidence>
<dbReference type="EMBL" id="FNHE01000002">
    <property type="protein sequence ID" value="SDL79121.1"/>
    <property type="molecule type" value="Genomic_DNA"/>
</dbReference>
<dbReference type="EC" id="1.6.5.9" evidence="2"/>
<dbReference type="RefSeq" id="WP_091214174.1">
    <property type="nucleotide sequence ID" value="NZ_FNHE01000002.1"/>
</dbReference>
<proteinExistence type="inferred from homology"/>
<evidence type="ECO:0000256" key="2">
    <source>
        <dbReference type="ARBA" id="ARBA00012637"/>
    </source>
</evidence>
<accession>A0A1G9MYP1</accession>
<keyword evidence="9" id="KW-0812">Transmembrane</keyword>
<evidence type="ECO:0000256" key="4">
    <source>
        <dbReference type="ARBA" id="ARBA00022827"/>
    </source>
</evidence>
<keyword evidence="9" id="KW-1133">Transmembrane helix</keyword>
<evidence type="ECO:0000256" key="5">
    <source>
        <dbReference type="ARBA" id="ARBA00023002"/>
    </source>
</evidence>
<evidence type="ECO:0000256" key="6">
    <source>
        <dbReference type="ARBA" id="ARBA00023027"/>
    </source>
</evidence>
<comment type="catalytic activity">
    <reaction evidence="7">
        <text>a quinone + NADH + H(+) = a quinol + NAD(+)</text>
        <dbReference type="Rhea" id="RHEA:46160"/>
        <dbReference type="ChEBI" id="CHEBI:15378"/>
        <dbReference type="ChEBI" id="CHEBI:24646"/>
        <dbReference type="ChEBI" id="CHEBI:57540"/>
        <dbReference type="ChEBI" id="CHEBI:57945"/>
        <dbReference type="ChEBI" id="CHEBI:132124"/>
        <dbReference type="EC" id="1.6.5.9"/>
    </reaction>
</comment>
<organism evidence="11 12">
    <name type="scientific">Geodermatophilus siccatus</name>
    <dbReference type="NCBI Taxonomy" id="1137991"/>
    <lineage>
        <taxon>Bacteria</taxon>
        <taxon>Bacillati</taxon>
        <taxon>Actinomycetota</taxon>
        <taxon>Actinomycetes</taxon>
        <taxon>Geodermatophilales</taxon>
        <taxon>Geodermatophilaceae</taxon>
        <taxon>Geodermatophilus</taxon>
    </lineage>
</organism>
<dbReference type="Proteomes" id="UP000198680">
    <property type="component" value="Unassembled WGS sequence"/>
</dbReference>
<keyword evidence="4" id="KW-0274">FAD</keyword>
<protein>
    <recommendedName>
        <fullName evidence="2">NADH:ubiquinone reductase (non-electrogenic)</fullName>
        <ecNumber evidence="2">1.6.5.9</ecNumber>
    </recommendedName>
</protein>
<dbReference type="STRING" id="1137991.SAMN05660642_00821"/>
<keyword evidence="3" id="KW-0285">Flavoprotein</keyword>
<gene>
    <name evidence="11" type="ORF">SAMN05660642_00821</name>
</gene>
<feature type="domain" description="FAD/NAD(P)-binding" evidence="10">
    <location>
        <begin position="10"/>
        <end position="334"/>
    </location>
</feature>
<feature type="compositionally biased region" description="Pro residues" evidence="8">
    <location>
        <begin position="440"/>
        <end position="458"/>
    </location>
</feature>
<dbReference type="Pfam" id="PF07992">
    <property type="entry name" value="Pyr_redox_2"/>
    <property type="match status" value="1"/>
</dbReference>
<evidence type="ECO:0000256" key="9">
    <source>
        <dbReference type="SAM" id="Phobius"/>
    </source>
</evidence>
<feature type="transmembrane region" description="Helical" evidence="9">
    <location>
        <begin position="381"/>
        <end position="400"/>
    </location>
</feature>
<keyword evidence="9" id="KW-0472">Membrane</keyword>
<dbReference type="GO" id="GO:0050136">
    <property type="term" value="F:NADH dehydrogenase (quinone) (non-electrogenic) activity"/>
    <property type="evidence" value="ECO:0007669"/>
    <property type="project" value="UniProtKB-EC"/>
</dbReference>
<evidence type="ECO:0000259" key="10">
    <source>
        <dbReference type="Pfam" id="PF07992"/>
    </source>
</evidence>
<feature type="region of interest" description="Disordered" evidence="8">
    <location>
        <begin position="434"/>
        <end position="474"/>
    </location>
</feature>
<evidence type="ECO:0000256" key="3">
    <source>
        <dbReference type="ARBA" id="ARBA00022630"/>
    </source>
</evidence>
<dbReference type="PRINTS" id="PR00411">
    <property type="entry name" value="PNDRDTASEI"/>
</dbReference>
<comment type="similarity">
    <text evidence="1">Belongs to the NADH dehydrogenase family.</text>
</comment>
<dbReference type="PANTHER" id="PTHR43706:SF47">
    <property type="entry name" value="EXTERNAL NADH-UBIQUINONE OXIDOREDUCTASE 1, MITOCHONDRIAL-RELATED"/>
    <property type="match status" value="1"/>
</dbReference>
<dbReference type="PRINTS" id="PR00368">
    <property type="entry name" value="FADPNR"/>
</dbReference>
<dbReference type="InterPro" id="IPR045024">
    <property type="entry name" value="NDH-2"/>
</dbReference>
<evidence type="ECO:0000256" key="8">
    <source>
        <dbReference type="SAM" id="MobiDB-lite"/>
    </source>
</evidence>